<evidence type="ECO:0000313" key="1">
    <source>
        <dbReference type="EMBL" id="KKM91219.1"/>
    </source>
</evidence>
<gene>
    <name evidence="1" type="ORF">LCGC14_1230830</name>
</gene>
<accession>A0A0F9L8L1</accession>
<sequence>MTELSVAEMAAKKCARKECGRTKELTSTYWPRNKSSKDGFSHWCKTCHSDHRKSKATKIGGAAKTAVAGDES</sequence>
<protein>
    <submittedName>
        <fullName evidence="1">Uncharacterized protein</fullName>
    </submittedName>
</protein>
<dbReference type="EMBL" id="LAZR01006567">
    <property type="protein sequence ID" value="KKM91219.1"/>
    <property type="molecule type" value="Genomic_DNA"/>
</dbReference>
<proteinExistence type="predicted"/>
<organism evidence="1">
    <name type="scientific">marine sediment metagenome</name>
    <dbReference type="NCBI Taxonomy" id="412755"/>
    <lineage>
        <taxon>unclassified sequences</taxon>
        <taxon>metagenomes</taxon>
        <taxon>ecological metagenomes</taxon>
    </lineage>
</organism>
<dbReference type="AlphaFoldDB" id="A0A0F9L8L1"/>
<reference evidence="1" key="1">
    <citation type="journal article" date="2015" name="Nature">
        <title>Complex archaea that bridge the gap between prokaryotes and eukaryotes.</title>
        <authorList>
            <person name="Spang A."/>
            <person name="Saw J.H."/>
            <person name="Jorgensen S.L."/>
            <person name="Zaremba-Niedzwiedzka K."/>
            <person name="Martijn J."/>
            <person name="Lind A.E."/>
            <person name="van Eijk R."/>
            <person name="Schleper C."/>
            <person name="Guy L."/>
            <person name="Ettema T.J."/>
        </authorList>
    </citation>
    <scope>NUCLEOTIDE SEQUENCE</scope>
</reference>
<name>A0A0F9L8L1_9ZZZZ</name>
<comment type="caution">
    <text evidence="1">The sequence shown here is derived from an EMBL/GenBank/DDBJ whole genome shotgun (WGS) entry which is preliminary data.</text>
</comment>